<reference evidence="1 2" key="1">
    <citation type="journal article" date="2015" name="Genome Announc.">
        <title>Expanding the biotechnology potential of lactobacilli through comparative genomics of 213 strains and associated genera.</title>
        <authorList>
            <person name="Sun Z."/>
            <person name="Harris H.M."/>
            <person name="McCann A."/>
            <person name="Guo C."/>
            <person name="Argimon S."/>
            <person name="Zhang W."/>
            <person name="Yang X."/>
            <person name="Jeffery I.B."/>
            <person name="Cooney J.C."/>
            <person name="Kagawa T.F."/>
            <person name="Liu W."/>
            <person name="Song Y."/>
            <person name="Salvetti E."/>
            <person name="Wrobel A."/>
            <person name="Rasinkangas P."/>
            <person name="Parkhill J."/>
            <person name="Rea M.C."/>
            <person name="O'Sullivan O."/>
            <person name="Ritari J."/>
            <person name="Douillard F.P."/>
            <person name="Paul Ross R."/>
            <person name="Yang R."/>
            <person name="Briner A.E."/>
            <person name="Felis G.E."/>
            <person name="de Vos W.M."/>
            <person name="Barrangou R."/>
            <person name="Klaenhammer T.R."/>
            <person name="Caufield P.W."/>
            <person name="Cui Y."/>
            <person name="Zhang H."/>
            <person name="O'Toole P.W."/>
        </authorList>
    </citation>
    <scope>NUCLEOTIDE SEQUENCE [LARGE SCALE GENOMIC DNA]</scope>
    <source>
        <strain evidence="1 2">DSM 20634</strain>
    </source>
</reference>
<dbReference type="AlphaFoldDB" id="A0A0R2ADP2"/>
<accession>A0A0R2ADP2</accession>
<sequence length="181" mass="20589">MIALGAKGNHLQAKIDDHSVFEYVDLLNAHYSGRIKLGTGYYKTEILDVLVKKNDKVVQYQRIDDLDDQIKYHGDWNHVCGLENTIWNRTLSYGSSGKYTRFEFDFRGSGFYLFGKQRFESRLSITVDGQLINGSLLPQTVPDKTENVMLKGLTNVNHHVSVGIVEGTYTLDAIGFLKRPR</sequence>
<dbReference type="Proteomes" id="UP000051733">
    <property type="component" value="Unassembled WGS sequence"/>
</dbReference>
<protein>
    <submittedName>
        <fullName evidence="1">Glycosyl hydrolase family protein</fullName>
    </submittedName>
</protein>
<keyword evidence="1" id="KW-0378">Hydrolase</keyword>
<evidence type="ECO:0000313" key="2">
    <source>
        <dbReference type="Proteomes" id="UP000051733"/>
    </source>
</evidence>
<dbReference type="GO" id="GO:0016787">
    <property type="term" value="F:hydrolase activity"/>
    <property type="evidence" value="ECO:0007669"/>
    <property type="project" value="UniProtKB-KW"/>
</dbReference>
<keyword evidence="2" id="KW-1185">Reference proteome</keyword>
<gene>
    <name evidence="1" type="ORF">FC26_GL000310</name>
</gene>
<proteinExistence type="predicted"/>
<evidence type="ECO:0000313" key="1">
    <source>
        <dbReference type="EMBL" id="KRM60828.1"/>
    </source>
</evidence>
<name>A0A0R2ADP2_9LACO</name>
<organism evidence="1 2">
    <name type="scientific">Paucilactobacillus vaccinostercus DSM 20634</name>
    <dbReference type="NCBI Taxonomy" id="1423813"/>
    <lineage>
        <taxon>Bacteria</taxon>
        <taxon>Bacillati</taxon>
        <taxon>Bacillota</taxon>
        <taxon>Bacilli</taxon>
        <taxon>Lactobacillales</taxon>
        <taxon>Lactobacillaceae</taxon>
        <taxon>Paucilactobacillus</taxon>
    </lineage>
</organism>
<dbReference type="STRING" id="1423813.FC26_GL000310"/>
<dbReference type="EMBL" id="AYYY01000061">
    <property type="protein sequence ID" value="KRM60828.1"/>
    <property type="molecule type" value="Genomic_DNA"/>
</dbReference>
<comment type="caution">
    <text evidence="1">The sequence shown here is derived from an EMBL/GenBank/DDBJ whole genome shotgun (WGS) entry which is preliminary data.</text>
</comment>
<dbReference type="Gene3D" id="2.60.120.260">
    <property type="entry name" value="Galactose-binding domain-like"/>
    <property type="match status" value="1"/>
</dbReference>
<dbReference type="PATRIC" id="fig|1423813.3.peg.319"/>